<dbReference type="EC" id="6.2.1.25" evidence="5"/>
<reference evidence="5 6" key="1">
    <citation type="submission" date="2020-08" db="EMBL/GenBank/DDBJ databases">
        <title>Genomic Encyclopedia of Type Strains, Phase IV (KMG-IV): sequencing the most valuable type-strain genomes for metagenomic binning, comparative biology and taxonomic classification.</title>
        <authorList>
            <person name="Goeker M."/>
        </authorList>
    </citation>
    <scope>NUCLEOTIDE SEQUENCE [LARGE SCALE GENOMIC DNA]</scope>
    <source>
        <strain evidence="5 6">DSM 105434</strain>
    </source>
</reference>
<dbReference type="InterPro" id="IPR045851">
    <property type="entry name" value="AMP-bd_C_sf"/>
</dbReference>
<protein>
    <submittedName>
        <fullName evidence="5">Benzoate-CoA ligase</fullName>
        <ecNumber evidence="5">6.2.1.25</ecNumber>
    </submittedName>
</protein>
<gene>
    <name evidence="5" type="ORF">HNQ10_000188</name>
</gene>
<dbReference type="RefSeq" id="WP_206732961.1">
    <property type="nucleotide sequence ID" value="NZ_BSUI01000012.1"/>
</dbReference>
<evidence type="ECO:0000313" key="5">
    <source>
        <dbReference type="EMBL" id="MBB5293375.1"/>
    </source>
</evidence>
<dbReference type="InterPro" id="IPR011957">
    <property type="entry name" value="Benz_CoA_lig"/>
</dbReference>
<keyword evidence="6" id="KW-1185">Reference proteome</keyword>
<dbReference type="PANTHER" id="PTHR43352:SF1">
    <property type="entry name" value="ANTHRANILATE--COA LIGASE"/>
    <property type="match status" value="1"/>
</dbReference>
<evidence type="ECO:0000256" key="1">
    <source>
        <dbReference type="ARBA" id="ARBA00022598"/>
    </source>
</evidence>
<dbReference type="Proteomes" id="UP000536909">
    <property type="component" value="Unassembled WGS sequence"/>
</dbReference>
<dbReference type="Pfam" id="PF00501">
    <property type="entry name" value="AMP-binding"/>
    <property type="match status" value="1"/>
</dbReference>
<feature type="compositionally biased region" description="Pro residues" evidence="2">
    <location>
        <begin position="11"/>
        <end position="21"/>
    </location>
</feature>
<name>A0ABR6MN64_9DEIO</name>
<dbReference type="InterPro" id="IPR025110">
    <property type="entry name" value="AMP-bd_C"/>
</dbReference>
<proteinExistence type="predicted"/>
<accession>A0ABR6MN64</accession>
<keyword evidence="1 5" id="KW-0436">Ligase</keyword>
<comment type="caution">
    <text evidence="5">The sequence shown here is derived from an EMBL/GenBank/DDBJ whole genome shotgun (WGS) entry which is preliminary data.</text>
</comment>
<sequence>MTDMQGTPSEPLAPPRHPPQATPNMTPGAGTSYNASEVLYHNLDAGRGAKVAVQCEDRSLTYAELAELASRFGNALLGLGLKPGDRVLMLMHDGPAFPATFFGALRAGLVPIPVNTILPPDNYAYFLNDSGARAAVVSASLHPVLASVCANCPGLEYVLVIDGMLPEGTHSLEALAAAAPATLDPAPTGPDDIAFWLYSSGSTGFPKGVVHTHKDIRCTTRNYAEGVLGIQEGDVCFTASKTFHAYGLGNGLTFPFSVGASTVYLPGRPTPAAVYAAIERFRPTLFFASPTLYTMMLADPEPHDFSSVRLCASAAEALPPEIYRRWKDRFGVDILDGIGSTEMLHIFLSNRPGMIRPGSSGLPVPGYEARIEDFDGREVPRGESGNLLIRGGSAAREYWNQPEKTAKTMRGEWMFTGDRYHQDEDGFFWYEGRSDDMFKVSGQWVSPIEVENTLLEHPAVLECAVVIGTDGDGLQRTQAFVTLQEGYAACEELSQALQSHVKGRLAPYKYPRKIHFVDELPKTSTGKIQRFRLRDAG</sequence>
<evidence type="ECO:0000256" key="2">
    <source>
        <dbReference type="SAM" id="MobiDB-lite"/>
    </source>
</evidence>
<evidence type="ECO:0000313" key="6">
    <source>
        <dbReference type="Proteomes" id="UP000536909"/>
    </source>
</evidence>
<dbReference type="Gene3D" id="3.40.50.12820">
    <property type="match status" value="1"/>
</dbReference>
<dbReference type="EMBL" id="JACHFV010000001">
    <property type="protein sequence ID" value="MBB5293375.1"/>
    <property type="molecule type" value="Genomic_DNA"/>
</dbReference>
<feature type="domain" description="AMP-dependent synthetase/ligase" evidence="3">
    <location>
        <begin position="47"/>
        <end position="399"/>
    </location>
</feature>
<dbReference type="NCBIfam" id="TIGR02262">
    <property type="entry name" value="benz_CoA_lig"/>
    <property type="match status" value="1"/>
</dbReference>
<dbReference type="Pfam" id="PF13193">
    <property type="entry name" value="AMP-binding_C"/>
    <property type="match status" value="1"/>
</dbReference>
<evidence type="ECO:0000259" key="4">
    <source>
        <dbReference type="Pfam" id="PF13193"/>
    </source>
</evidence>
<dbReference type="Gene3D" id="3.30.300.30">
    <property type="match status" value="1"/>
</dbReference>
<dbReference type="SUPFAM" id="SSF56801">
    <property type="entry name" value="Acetyl-CoA synthetase-like"/>
    <property type="match status" value="1"/>
</dbReference>
<evidence type="ECO:0000259" key="3">
    <source>
        <dbReference type="Pfam" id="PF00501"/>
    </source>
</evidence>
<dbReference type="Gene3D" id="3.40.50.980">
    <property type="match status" value="1"/>
</dbReference>
<dbReference type="GO" id="GO:0018858">
    <property type="term" value="F:benzoate-CoA ligase activity"/>
    <property type="evidence" value="ECO:0007669"/>
    <property type="project" value="UniProtKB-EC"/>
</dbReference>
<organism evidence="5 6">
    <name type="scientific">Deinococcus metallilatus</name>
    <dbReference type="NCBI Taxonomy" id="1211322"/>
    <lineage>
        <taxon>Bacteria</taxon>
        <taxon>Thermotogati</taxon>
        <taxon>Deinococcota</taxon>
        <taxon>Deinococci</taxon>
        <taxon>Deinococcales</taxon>
        <taxon>Deinococcaceae</taxon>
        <taxon>Deinococcus</taxon>
    </lineage>
</organism>
<dbReference type="InterPro" id="IPR000873">
    <property type="entry name" value="AMP-dep_synth/lig_dom"/>
</dbReference>
<dbReference type="PANTHER" id="PTHR43352">
    <property type="entry name" value="ACETYL-COA SYNTHETASE"/>
    <property type="match status" value="1"/>
</dbReference>
<feature type="region of interest" description="Disordered" evidence="2">
    <location>
        <begin position="1"/>
        <end position="30"/>
    </location>
</feature>
<dbReference type="Gene3D" id="2.30.38.10">
    <property type="entry name" value="Luciferase, Domain 3"/>
    <property type="match status" value="1"/>
</dbReference>
<feature type="domain" description="AMP-binding enzyme C-terminal" evidence="4">
    <location>
        <begin position="449"/>
        <end position="527"/>
    </location>
</feature>